<dbReference type="Gene3D" id="1.10.510.10">
    <property type="entry name" value="Transferase(Phosphotransferase) domain 1"/>
    <property type="match status" value="1"/>
</dbReference>
<dbReference type="InterPro" id="IPR000719">
    <property type="entry name" value="Prot_kinase_dom"/>
</dbReference>
<dbReference type="GeneID" id="89932014"/>
<sequence>MPADYEHLRTRLRIEQSRCLHWGQNVGLAEDLLDETNQLLRLNHNLVLDVLHEIQRSFRSCLEITTRYDPNPLQKIISFWKRSGRVVGRVEWAMLKKGSFEDLVTTLISYNDRIESLLDRKSLDDVRTMQVRSNLMLLQVTDKIDALHTLVDAIRVGREEPGNATDDLSRASTLVEPEETGKAALISLAEFKMHRLRMELLLPTAESQLIPIDSVTLKGPPSLTGRQRGMLSSKPVWLEWRESADEFMTNSNRARQVDARVQQLAAVLGTRSKPAIFRTLDCNGYTRVVKDGRTRYALVHTLPKERPSAGKVRLISLRELIEDGRVPSLSDRVELASALAASLLYLHVMDWVHKDVRSDNVLFTRPTDGTLMLTKPIVAGFEFSRPSVPDEPTVTHVYTLKQALYRHPDLLSQAVDRSTKSHDIYSLGLVMAEIALWRPIEEIVDIEVRRTKAMQVQGLVLNEDILTRITSRVGRKFCGAMQRCVDGSLVARVVDEAGDEESPAVAAEIVRLFHEGVVTELRSIKM</sequence>
<dbReference type="Proteomes" id="UP001337655">
    <property type="component" value="Unassembled WGS sequence"/>
</dbReference>
<dbReference type="InterPro" id="IPR038305">
    <property type="entry name" value="HeLo_sf"/>
</dbReference>
<dbReference type="InterPro" id="IPR029498">
    <property type="entry name" value="HeLo_dom"/>
</dbReference>
<dbReference type="PROSITE" id="PS50011">
    <property type="entry name" value="PROTEIN_KINASE_DOM"/>
    <property type="match status" value="1"/>
</dbReference>
<dbReference type="RefSeq" id="XP_064653984.1">
    <property type="nucleotide sequence ID" value="XM_064807906.1"/>
</dbReference>
<dbReference type="GO" id="GO:0004672">
    <property type="term" value="F:protein kinase activity"/>
    <property type="evidence" value="ECO:0007669"/>
    <property type="project" value="InterPro"/>
</dbReference>
<dbReference type="Pfam" id="PF14479">
    <property type="entry name" value="HeLo"/>
    <property type="match status" value="2"/>
</dbReference>
<dbReference type="PANTHER" id="PTHR37542:SF1">
    <property type="entry name" value="PRION-INHIBITION AND PROPAGATION HELO DOMAIN-CONTAINING PROTEIN"/>
    <property type="match status" value="1"/>
</dbReference>
<reference evidence="2 3" key="1">
    <citation type="submission" date="2023-08" db="EMBL/GenBank/DDBJ databases">
        <title>Black Yeasts Isolated from many extreme environments.</title>
        <authorList>
            <person name="Coleine C."/>
            <person name="Stajich J.E."/>
            <person name="Selbmann L."/>
        </authorList>
    </citation>
    <scope>NUCLEOTIDE SEQUENCE [LARGE SCALE GENOMIC DNA]</scope>
    <source>
        <strain evidence="2 3">CCFEE 5935</strain>
    </source>
</reference>
<dbReference type="PANTHER" id="PTHR37542">
    <property type="entry name" value="HELO DOMAIN-CONTAINING PROTEIN-RELATED"/>
    <property type="match status" value="1"/>
</dbReference>
<name>A0AAV9NV65_9PEZI</name>
<comment type="caution">
    <text evidence="2">The sequence shown here is derived from an EMBL/GenBank/DDBJ whole genome shotgun (WGS) entry which is preliminary data.</text>
</comment>
<gene>
    <name evidence="2" type="ORF">LTR77_010689</name>
</gene>
<organism evidence="2 3">
    <name type="scientific">Saxophila tyrrhenica</name>
    <dbReference type="NCBI Taxonomy" id="1690608"/>
    <lineage>
        <taxon>Eukaryota</taxon>
        <taxon>Fungi</taxon>
        <taxon>Dikarya</taxon>
        <taxon>Ascomycota</taxon>
        <taxon>Pezizomycotina</taxon>
        <taxon>Dothideomycetes</taxon>
        <taxon>Dothideomycetidae</taxon>
        <taxon>Mycosphaerellales</taxon>
        <taxon>Extremaceae</taxon>
        <taxon>Saxophila</taxon>
    </lineage>
</organism>
<proteinExistence type="predicted"/>
<accession>A0AAV9NV65</accession>
<dbReference type="AlphaFoldDB" id="A0AAV9NV65"/>
<dbReference type="InterPro" id="IPR011009">
    <property type="entry name" value="Kinase-like_dom_sf"/>
</dbReference>
<evidence type="ECO:0000313" key="3">
    <source>
        <dbReference type="Proteomes" id="UP001337655"/>
    </source>
</evidence>
<dbReference type="GO" id="GO:0005524">
    <property type="term" value="F:ATP binding"/>
    <property type="evidence" value="ECO:0007669"/>
    <property type="project" value="InterPro"/>
</dbReference>
<protein>
    <recommendedName>
        <fullName evidence="1">Protein kinase domain-containing protein</fullName>
    </recommendedName>
</protein>
<keyword evidence="3" id="KW-1185">Reference proteome</keyword>
<dbReference type="Pfam" id="PF00069">
    <property type="entry name" value="Pkinase"/>
    <property type="match status" value="1"/>
</dbReference>
<feature type="domain" description="Protein kinase" evidence="1">
    <location>
        <begin position="172"/>
        <end position="526"/>
    </location>
</feature>
<dbReference type="SUPFAM" id="SSF56112">
    <property type="entry name" value="Protein kinase-like (PK-like)"/>
    <property type="match status" value="1"/>
</dbReference>
<evidence type="ECO:0000259" key="1">
    <source>
        <dbReference type="PROSITE" id="PS50011"/>
    </source>
</evidence>
<dbReference type="EMBL" id="JAVRRT010000025">
    <property type="protein sequence ID" value="KAK5163507.1"/>
    <property type="molecule type" value="Genomic_DNA"/>
</dbReference>
<dbReference type="Gene3D" id="1.20.120.1020">
    <property type="entry name" value="Prion-inhibition and propagation, HeLo domain"/>
    <property type="match status" value="2"/>
</dbReference>
<evidence type="ECO:0000313" key="2">
    <source>
        <dbReference type="EMBL" id="KAK5163507.1"/>
    </source>
</evidence>